<dbReference type="Gene3D" id="2.40.128.590">
    <property type="entry name" value="CpcT/CpeT domain"/>
    <property type="match status" value="1"/>
</dbReference>
<keyword evidence="4" id="KW-1185">Reference proteome</keyword>
<dbReference type="STRING" id="478744.SAMN05444359_13612"/>
<reference evidence="4" key="1">
    <citation type="submission" date="2016-10" db="EMBL/GenBank/DDBJ databases">
        <authorList>
            <person name="Varghese N."/>
            <person name="Submissions S."/>
        </authorList>
    </citation>
    <scope>NUCLEOTIDE SEQUENCE [LARGE SCALE GENOMIC DNA]</scope>
    <source>
        <strain evidence="4">DSM 24740</strain>
    </source>
</reference>
<dbReference type="Proteomes" id="UP000199021">
    <property type="component" value="Unassembled WGS sequence"/>
</dbReference>
<dbReference type="CDD" id="cd16338">
    <property type="entry name" value="CpcT"/>
    <property type="match status" value="1"/>
</dbReference>
<comment type="similarity">
    <text evidence="1">Belongs to the CpcT/CpeT biliprotein lyase family.</text>
</comment>
<dbReference type="InterPro" id="IPR038672">
    <property type="entry name" value="CpcT/CpeT_sf"/>
</dbReference>
<dbReference type="InParanoid" id="A0A1H9NDL9"/>
<gene>
    <name evidence="3" type="ORF">SAMN05444359_13612</name>
</gene>
<evidence type="ECO:0000256" key="1">
    <source>
        <dbReference type="ARBA" id="ARBA00008206"/>
    </source>
</evidence>
<proteinExistence type="inferred from homology"/>
<dbReference type="AlphaFoldDB" id="A0A1H9NDL9"/>
<dbReference type="InterPro" id="IPR010404">
    <property type="entry name" value="CpcT/CpeT"/>
</dbReference>
<accession>A0A1H9NDL9</accession>
<dbReference type="EMBL" id="FOFB01000036">
    <property type="protein sequence ID" value="SER34046.1"/>
    <property type="molecule type" value="Genomic_DNA"/>
</dbReference>
<organism evidence="3 4">
    <name type="scientific">Neolewinella agarilytica</name>
    <dbReference type="NCBI Taxonomy" id="478744"/>
    <lineage>
        <taxon>Bacteria</taxon>
        <taxon>Pseudomonadati</taxon>
        <taxon>Bacteroidota</taxon>
        <taxon>Saprospiria</taxon>
        <taxon>Saprospirales</taxon>
        <taxon>Lewinellaceae</taxon>
        <taxon>Neolewinella</taxon>
    </lineage>
</organism>
<keyword evidence="2" id="KW-0456">Lyase</keyword>
<dbReference type="PANTHER" id="PTHR35137">
    <property type="entry name" value="CHROMOPHORE LYASE CRL, CHLOROPLASTIC"/>
    <property type="match status" value="1"/>
</dbReference>
<dbReference type="GO" id="GO:0016829">
    <property type="term" value="F:lyase activity"/>
    <property type="evidence" value="ECO:0007669"/>
    <property type="project" value="UniProtKB-KW"/>
</dbReference>
<dbReference type="PROSITE" id="PS51257">
    <property type="entry name" value="PROKAR_LIPOPROTEIN"/>
    <property type="match status" value="1"/>
</dbReference>
<evidence type="ECO:0000256" key="2">
    <source>
        <dbReference type="ARBA" id="ARBA00023239"/>
    </source>
</evidence>
<sequence>MHLRPGALILVSLKLSDMPVRLSLLFSLLFFFSACTRPVTSDGKNGLDELQAAMTGSFDSSAQASSDDSYYNILLHMEPVWTDRPGKYLYVEQAVADAADKPYRQRIYGLEQKGRGFISRVYELPDPDRFIGAHEDPSRLNAISPEDLIERKGCAVYLKPDGPGIYRGSTKKKRCKSTLRGATYATSRVSITGSFVQSWDQGFNDADEQVWGATEGGYMFFKK</sequence>
<name>A0A1H9NDL9_9BACT</name>
<dbReference type="PANTHER" id="PTHR35137:SF1">
    <property type="entry name" value="CHROMOPHORE LYASE CRL, CHLOROPLASTIC"/>
    <property type="match status" value="1"/>
</dbReference>
<protein>
    <submittedName>
        <fullName evidence="3">CpeT/CpcT family</fullName>
    </submittedName>
</protein>
<dbReference type="Pfam" id="PF06206">
    <property type="entry name" value="CpeT"/>
    <property type="match status" value="1"/>
</dbReference>
<evidence type="ECO:0000313" key="3">
    <source>
        <dbReference type="EMBL" id="SER34046.1"/>
    </source>
</evidence>
<evidence type="ECO:0000313" key="4">
    <source>
        <dbReference type="Proteomes" id="UP000199021"/>
    </source>
</evidence>